<dbReference type="EMBL" id="NFLB01000002">
    <property type="protein sequence ID" value="OUQ06169.1"/>
    <property type="molecule type" value="Genomic_DNA"/>
</dbReference>
<dbReference type="AlphaFoldDB" id="A0A1Y4QLL0"/>
<evidence type="ECO:0000313" key="2">
    <source>
        <dbReference type="Proteomes" id="UP000196258"/>
    </source>
</evidence>
<gene>
    <name evidence="1" type="ORF">B5E91_02550</name>
</gene>
<organism evidence="1 2">
    <name type="scientific">Thomasclavelia spiroformis</name>
    <dbReference type="NCBI Taxonomy" id="29348"/>
    <lineage>
        <taxon>Bacteria</taxon>
        <taxon>Bacillati</taxon>
        <taxon>Bacillota</taxon>
        <taxon>Erysipelotrichia</taxon>
        <taxon>Erysipelotrichales</taxon>
        <taxon>Coprobacillaceae</taxon>
        <taxon>Thomasclavelia</taxon>
    </lineage>
</organism>
<protein>
    <submittedName>
        <fullName evidence="1">Uncharacterized protein</fullName>
    </submittedName>
</protein>
<evidence type="ECO:0000313" key="1">
    <source>
        <dbReference type="EMBL" id="OUQ06169.1"/>
    </source>
</evidence>
<sequence>MPAITSKIYNNGQYVYYKPIKDKTFIYNFITDKCFSNHSNLNKSINTLVNYEEKNTRSKNYCIFLRIMYPKDLSKNQRHDFVKKFMFEVSMHYKKILFVYKFVQIGKGNYADILAFERELYTTEHEEDVVYKRDMYINKKTGRTTNKKDPNAVQICKKGEVKLDKKGKPLKIKTYIKSKKKTRYFVFFSNKNEEKKKANFNKFRLRLCFYISSALSKVSAYIEYFTLKYAKRSYAFSDIRTINTQYYNDAISEINRKLRQLQQACIFCHCDSNHLQKIIHSLAKMNDLKSYKLHKQNKYRINISPTAKVNENVEAYREIVNTFKSICLDKIMGWYLEEFDMKTILGDYYPLTKKGRMKKNITLRKEV</sequence>
<name>A0A1Y4QLL0_9FIRM</name>
<accession>A0A1Y4QLL0</accession>
<dbReference type="RefSeq" id="WP_087254672.1">
    <property type="nucleotide sequence ID" value="NZ_JBKSXH010000002.1"/>
</dbReference>
<proteinExistence type="predicted"/>
<dbReference type="Proteomes" id="UP000196258">
    <property type="component" value="Unassembled WGS sequence"/>
</dbReference>
<reference evidence="2" key="1">
    <citation type="submission" date="2017-04" db="EMBL/GenBank/DDBJ databases">
        <title>Function of individual gut microbiota members based on whole genome sequencing of pure cultures obtained from chicken caecum.</title>
        <authorList>
            <person name="Medvecky M."/>
            <person name="Cejkova D."/>
            <person name="Polansky O."/>
            <person name="Karasova D."/>
            <person name="Kubasova T."/>
            <person name="Cizek A."/>
            <person name="Rychlik I."/>
        </authorList>
    </citation>
    <scope>NUCLEOTIDE SEQUENCE [LARGE SCALE GENOMIC DNA]</scope>
    <source>
        <strain evidence="2">An149</strain>
    </source>
</reference>
<comment type="caution">
    <text evidence="1">The sequence shown here is derived from an EMBL/GenBank/DDBJ whole genome shotgun (WGS) entry which is preliminary data.</text>
</comment>